<accession>A0A1B0C6P9</accession>
<dbReference type="PANTHER" id="PTHR12898">
    <property type="entry name" value="MEDIATOR OF RNA POLYMERASE II TRANSCRIPTION SUBUNIT 24"/>
    <property type="match status" value="1"/>
</dbReference>
<organism evidence="9 10">
    <name type="scientific">Glossina palpalis gambiensis</name>
    <dbReference type="NCBI Taxonomy" id="67801"/>
    <lineage>
        <taxon>Eukaryota</taxon>
        <taxon>Metazoa</taxon>
        <taxon>Ecdysozoa</taxon>
        <taxon>Arthropoda</taxon>
        <taxon>Hexapoda</taxon>
        <taxon>Insecta</taxon>
        <taxon>Pterygota</taxon>
        <taxon>Neoptera</taxon>
        <taxon>Endopterygota</taxon>
        <taxon>Diptera</taxon>
        <taxon>Brachycera</taxon>
        <taxon>Muscomorpha</taxon>
        <taxon>Hippoboscoidea</taxon>
        <taxon>Glossinidae</taxon>
        <taxon>Glossina</taxon>
    </lineage>
</organism>
<evidence type="ECO:0000256" key="6">
    <source>
        <dbReference type="ARBA" id="ARBA00023163"/>
    </source>
</evidence>
<evidence type="ECO:0000313" key="10">
    <source>
        <dbReference type="Proteomes" id="UP000092460"/>
    </source>
</evidence>
<proteinExistence type="inferred from homology"/>
<keyword evidence="4" id="KW-0805">Transcription regulation</keyword>
<evidence type="ECO:0000313" key="9">
    <source>
        <dbReference type="EnsemblMetazoa" id="GPPI050607-PA"/>
    </source>
</evidence>
<keyword evidence="7" id="KW-0539">Nucleus</keyword>
<dbReference type="EMBL" id="JXJN01026846">
    <property type="status" value="NOT_ANNOTATED_CDS"/>
    <property type="molecule type" value="Genomic_DNA"/>
</dbReference>
<keyword evidence="6" id="KW-0804">Transcription</keyword>
<evidence type="ECO:0000256" key="4">
    <source>
        <dbReference type="ARBA" id="ARBA00023015"/>
    </source>
</evidence>
<sequence length="1069" mass="121829">MKENKILKLIHIAWRERWSDSQFGINIKNFQMHLRTVMRKCIRCNALLSFVATVCKVSFAEFDGFLRLINSVGGSNNEGTNLAWDFDDDVVTTTRTKTMCCNYCPEFPKVVLPRGVSGDVYNLADSILQQALIGSTANPLVLNYLKHSLCAHLVSHAAVLRRIAKYEHFERLYCTTSLLDFLDSVIAGVTCRAKTEEAILPGALVSLINWLMQVFAMITAHYEIHRELNSEQSYMLGQCCLVIEKVIKNQFLMAIIYVGCHEDPDYYGQIRERYAAIKTSLTNSNFNPTHPSIEAYLHQLAYVDVHHLDMPLLDIQPKPEPVTYCVQPLLTVDVLLNPCNDTSYYVAKIQMVQRLKKFSNTRLFYEIVRAGFVSLSNVMETTHDTMWGAFTFFKVPQIIKQLQALNRAVGEQTPNDYIPEVVEAIELLLEDKLLLDFMDSKCSCNIIEYLLNDWTKQHLVNDMHVKHFAAQREGTSVLLQKRDASTQAPSIINFIIRAEVPLSGVLKTLSTDYNKVQEALLGVLCQVLVGNSFDLILSVATVEGRLKTFVSRLILCNENSKQVPGEMGKASIIRSTLFDVSFLMLTFIVQTYGSDAVLSNNGDSFFEKWVRECMVERNKPKNPRNMIVMCDENMVDELLLNLSKPEPQLKNINITWQDVCLNLPGVLYQVLIAWEKETLSSADVKNILDNIKRRLFSFSVCATSFLCAYMCSVKENELLKPLNMIQQFLAPPSAEEMSSQENIKERLGLSFQIIRKLQHDVRPTVNPKSRSITLVQNLVSQTPLMDQFRDVWRTVNENGWLPIRAAQILESLLHAGGAAWLTTRLLEEILKCKYIHDMMKTMDIVFAILHLDIELSTEALLTQVVPAMIQNRQGEDIDEPHLHVLARLCVYCIISAVETRHYTNFSYQKKRSRSHDGDDMDLNNTVKMRKINTDSSDNSSSNDFLGDSNLFNTHASTHLRNTPNQLKESLQNSIQYIFKIFQQFLQTDKLSLKFVSLLVECGQERVRLVLNLLPTNLINNLLKVMLTDQISVGLIARLYDLRTSCGRQAAVADLTLWRNLKLKEQSIHL</sequence>
<reference evidence="9" key="2">
    <citation type="submission" date="2020-05" db="UniProtKB">
        <authorList>
            <consortium name="EnsemblMetazoa"/>
        </authorList>
    </citation>
    <scope>IDENTIFICATION</scope>
    <source>
        <strain evidence="9">IAEA</strain>
    </source>
</reference>
<dbReference type="VEuPathDB" id="VectorBase:GPPI050607"/>
<dbReference type="GO" id="GO:0003712">
    <property type="term" value="F:transcription coregulator activity"/>
    <property type="evidence" value="ECO:0007669"/>
    <property type="project" value="TreeGrafter"/>
</dbReference>
<evidence type="ECO:0000256" key="1">
    <source>
        <dbReference type="ARBA" id="ARBA00004123"/>
    </source>
</evidence>
<dbReference type="InterPro" id="IPR021429">
    <property type="entry name" value="Mediator_Med24"/>
</dbReference>
<dbReference type="Proteomes" id="UP000092460">
    <property type="component" value="Unassembled WGS sequence"/>
</dbReference>
<dbReference type="EnsemblMetazoa" id="GPPI050607-RA">
    <property type="protein sequence ID" value="GPPI050607-PA"/>
    <property type="gene ID" value="GPPI050607"/>
</dbReference>
<evidence type="ECO:0000256" key="7">
    <source>
        <dbReference type="ARBA" id="ARBA00023242"/>
    </source>
</evidence>
<keyword evidence="10" id="KW-1185">Reference proteome</keyword>
<keyword evidence="5" id="KW-0010">Activator</keyword>
<comment type="similarity">
    <text evidence="2">Belongs to the Mediator complex subunit 24 family.</text>
</comment>
<evidence type="ECO:0000256" key="5">
    <source>
        <dbReference type="ARBA" id="ARBA00023159"/>
    </source>
</evidence>
<name>A0A1B0C6P9_9MUSC</name>
<protein>
    <recommendedName>
        <fullName evidence="3">Mediator of RNA polymerase II transcription subunit 24</fullName>
    </recommendedName>
    <alternativeName>
        <fullName evidence="8">Mediator complex subunit 24</fullName>
    </alternativeName>
</protein>
<dbReference type="GO" id="GO:0016592">
    <property type="term" value="C:mediator complex"/>
    <property type="evidence" value="ECO:0007669"/>
    <property type="project" value="InterPro"/>
</dbReference>
<evidence type="ECO:0000256" key="2">
    <source>
        <dbReference type="ARBA" id="ARBA00007864"/>
    </source>
</evidence>
<evidence type="ECO:0000256" key="8">
    <source>
        <dbReference type="ARBA" id="ARBA00031960"/>
    </source>
</evidence>
<reference evidence="10" key="1">
    <citation type="submission" date="2015-01" db="EMBL/GenBank/DDBJ databases">
        <authorList>
            <person name="Aksoy S."/>
            <person name="Warren W."/>
            <person name="Wilson R.K."/>
        </authorList>
    </citation>
    <scope>NUCLEOTIDE SEQUENCE [LARGE SCALE GENOMIC DNA]</scope>
    <source>
        <strain evidence="10">IAEA</strain>
    </source>
</reference>
<dbReference type="PANTHER" id="PTHR12898:SF1">
    <property type="entry name" value="MEDIATOR OF RNA POLYMERASE II TRANSCRIPTION SUBUNIT 24"/>
    <property type="match status" value="1"/>
</dbReference>
<dbReference type="GO" id="GO:0060261">
    <property type="term" value="P:positive regulation of transcription initiation by RNA polymerase II"/>
    <property type="evidence" value="ECO:0007669"/>
    <property type="project" value="TreeGrafter"/>
</dbReference>
<dbReference type="AlphaFoldDB" id="A0A1B0C6P9"/>
<dbReference type="STRING" id="67801.A0A1B0C6P9"/>
<evidence type="ECO:0000256" key="3">
    <source>
        <dbReference type="ARBA" id="ARBA00019693"/>
    </source>
</evidence>
<comment type="subcellular location">
    <subcellularLocation>
        <location evidence="1">Nucleus</location>
    </subcellularLocation>
</comment>
<dbReference type="Pfam" id="PF11277">
    <property type="entry name" value="Med24_N"/>
    <property type="match status" value="1"/>
</dbReference>